<evidence type="ECO:0000313" key="2">
    <source>
        <dbReference type="EMBL" id="KRG09580.1"/>
    </source>
</evidence>
<dbReference type="EMBL" id="LGPB01000139">
    <property type="protein sequence ID" value="KRG09580.1"/>
    <property type="molecule type" value="Genomic_DNA"/>
</dbReference>
<reference evidence="2 3" key="1">
    <citation type="submission" date="2015-06" db="EMBL/GenBank/DDBJ databases">
        <title>Genome sequencing project of Bacillus galactosidilyticus PL133.</title>
        <authorList>
            <person name="Gaiero J."/>
            <person name="Nicol R."/>
            <person name="Habash M."/>
        </authorList>
    </citation>
    <scope>NUCLEOTIDE SEQUENCE [LARGE SCALE GENOMIC DNA]</scope>
    <source>
        <strain evidence="2 3">PL133</strain>
    </source>
</reference>
<name>A0A0Q9XML8_9BACI</name>
<accession>A0A0Q9XML8</accession>
<dbReference type="AlphaFoldDB" id="A0A0Q9XML8"/>
<evidence type="ECO:0000256" key="1">
    <source>
        <dbReference type="SAM" id="MobiDB-lite"/>
    </source>
</evidence>
<feature type="compositionally biased region" description="Low complexity" evidence="1">
    <location>
        <begin position="155"/>
        <end position="165"/>
    </location>
</feature>
<dbReference type="PATRIC" id="fig|217031.4.peg.7734"/>
<feature type="region of interest" description="Disordered" evidence="1">
    <location>
        <begin position="150"/>
        <end position="231"/>
    </location>
</feature>
<dbReference type="Proteomes" id="UP000053881">
    <property type="component" value="Unassembled WGS sequence"/>
</dbReference>
<feature type="compositionally biased region" description="Acidic residues" evidence="1">
    <location>
        <begin position="166"/>
        <end position="201"/>
    </location>
</feature>
<evidence type="ECO:0000313" key="3">
    <source>
        <dbReference type="Proteomes" id="UP000053881"/>
    </source>
</evidence>
<proteinExistence type="predicted"/>
<feature type="compositionally biased region" description="Acidic residues" evidence="1">
    <location>
        <begin position="214"/>
        <end position="231"/>
    </location>
</feature>
<protein>
    <submittedName>
        <fullName evidence="2">Uncharacterized protein</fullName>
    </submittedName>
</protein>
<gene>
    <name evidence="2" type="ORF">ACA29_22765</name>
</gene>
<organism evidence="2 3">
    <name type="scientific">Lederbergia galactosidilytica</name>
    <dbReference type="NCBI Taxonomy" id="217031"/>
    <lineage>
        <taxon>Bacteria</taxon>
        <taxon>Bacillati</taxon>
        <taxon>Bacillota</taxon>
        <taxon>Bacilli</taxon>
        <taxon>Bacillales</taxon>
        <taxon>Bacillaceae</taxon>
        <taxon>Lederbergia</taxon>
    </lineage>
</organism>
<sequence>MIEIQKRKLKILFVLFLLVGYTLSFPLQSFAGNNETSQIDSEQDSIKLGKITADDEEKIPLYKNAEQIEAEVSKEVNVSPEEDFESSNIVFYLKNNDVVTVIGESEFYSFIEFVQEKNELSELDETEFEETKVLQGYIENKYLEVSLDNDITDDSNQNEQVSENNSDLDSDDDSELENDSENNQEEPVSEDSNDLDSDLTDGEVSSETNLDSNLDNDLEDDIEINQDDVAN</sequence>
<comment type="caution">
    <text evidence="2">The sequence shown here is derived from an EMBL/GenBank/DDBJ whole genome shotgun (WGS) entry which is preliminary data.</text>
</comment>